<dbReference type="SMART" id="SM00382">
    <property type="entry name" value="AAA"/>
    <property type="match status" value="2"/>
</dbReference>
<keyword evidence="1" id="KW-0175">Coiled coil</keyword>
<dbReference type="CDD" id="cd00009">
    <property type="entry name" value="AAA"/>
    <property type="match status" value="1"/>
</dbReference>
<gene>
    <name evidence="3" type="ORF">FSP39_014985</name>
</gene>
<feature type="domain" description="AAA+ ATPase" evidence="2">
    <location>
        <begin position="406"/>
        <end position="550"/>
    </location>
</feature>
<dbReference type="InterPro" id="IPR031248">
    <property type="entry name" value="RNF213"/>
</dbReference>
<feature type="coiled-coil region" evidence="1">
    <location>
        <begin position="664"/>
        <end position="691"/>
    </location>
</feature>
<reference evidence="3" key="1">
    <citation type="submission" date="2019-08" db="EMBL/GenBank/DDBJ databases">
        <title>The improved chromosome-level genome for the pearl oyster Pinctada fucata martensii using PacBio sequencing and Hi-C.</title>
        <authorList>
            <person name="Zheng Z."/>
        </authorList>
    </citation>
    <scope>NUCLEOTIDE SEQUENCE</scope>
    <source>
        <strain evidence="3">ZZ-2019</strain>
        <tissue evidence="3">Adductor muscle</tissue>
    </source>
</reference>
<sequence length="1390" mass="158791">MSEEVKRMKTTNRQTEAVVSLPLHERKINTDNVVDKLTKHTLPAGCMEPRLFHIDIYHEVDEGLDTFLFQLLVLGCLTDSSGFVWIKLPCDLYVVETMPILAKENSLQKGHFKCKHRCFDILPDVVCRSPTESLEIMMGVNRPQDFSPHDLLFDEKEFRGSVFQRPYQYLVRLDAGRGLADVDPAKTEGDRNQCLQVLLRHCGIEDPSWSELKHFVWFLNNQLLDFEVSAFCSLAAVEDLPGFAQFVLRFLIQMSRDFATRSLNMSEESPVQLLEKDEEQEGEKILDLYQLRRTWESSPHPYLFFNPDHHSMTFMGFFINPKSGDLIDQQTKQPLERGIMKKNLFDALQRNHVNLNEDFDSLPRDKKIEKLCSVMGIEHPYDPDSTYELTTDNVKKMLAIYMRFRCDIPVIIMGETGCGKTRLIKFMCSLQSPPGVEAKNMVLMKVHGGTTSADIVRKVHRAEIIAKENTQNIKHNMYTVLFFDEANTTEAIGIIKEIMCDRSINGIPLKISNNLKIVAACNPYRKHSEKLIRRLEQAGLGYHVDADKTTDKMGRVPMRRLVYRVQPLPQSMLPLVWDFGQLNTDVEEIYIRQMVLRFVNSGRLPSVAGIEKNISKILTVSQNFMRQLKDECSFVSLRDVERVLEVMSWFYNQTTGEHMTPLFRLMNRDQIDDTEEENDTQEEEIDNITRSLLLALGVCYHACLKNREQYRKAVCPHFTGLLNIPGQHNTEKAERMLEVIIRCQDAFLDNVQLGQNIARNQALKENVFMMVVCVELRIPLFLVGKPGSSKSLAKTIVADAMQGNAAHTDLFKAYKQVQMVSFQCSPLSVPEGIVGTFRQCARYQIEKDLGRFVSVVVLDEIGLAEDSPKMPLKVAFIGISNWALDPAKMNRGILVQREVPDLKELEESADLLKMVYGFADAHKQMPSWAMLKHAILRNFGGFEGIDPVKEFEKHLASVKSKQQLPGDPDCTPSGLIQACLHGHQNSESRYLLLLTENYGALSVLQQKIHTMKNAITIFGSSFPSDQEYTQVCRNINRIKVCMETGKTVVLLNLENLYESLYDALNQYYVYFGGERYVDLGLGTHRVNAESTKNSVAEKEMVYDKFPIPLINRLEKHFLTITNMLSEEQLEITAKLEKWAEDFVKVNIPMYQMAERKKQTLTKVEEVFMGFHADTCASIILHVCNSTGIETQGMKALTNEILEDAKRVLLWCATPDSVLRLKDTKLSTEAEKLEKIYFKEQKHGSLIHYLAFRMKEDKLEGHTEMESIFVQVTTSSKLLSTADIGEIANYLKLPKSSITILTLQSFDTEQQFCRQVRASLEQHVEEETLLIVQCDSGDLNAALIACARYSVYDELQKIESSMRGRIYIVFIVQLPSIAAGNFNGFQVKHLY</sequence>
<dbReference type="GO" id="GO:0016887">
    <property type="term" value="F:ATP hydrolysis activity"/>
    <property type="evidence" value="ECO:0007669"/>
    <property type="project" value="InterPro"/>
</dbReference>
<dbReference type="GO" id="GO:0004842">
    <property type="term" value="F:ubiquitin-protein transferase activity"/>
    <property type="evidence" value="ECO:0007669"/>
    <property type="project" value="InterPro"/>
</dbReference>
<proteinExistence type="predicted"/>
<keyword evidence="4" id="KW-1185">Reference proteome</keyword>
<dbReference type="Gene3D" id="3.40.50.300">
    <property type="entry name" value="P-loop containing nucleotide triphosphate hydrolases"/>
    <property type="match status" value="1"/>
</dbReference>
<evidence type="ECO:0000313" key="3">
    <source>
        <dbReference type="EMBL" id="KAK3097976.1"/>
    </source>
</evidence>
<dbReference type="InterPro" id="IPR003593">
    <property type="entry name" value="AAA+_ATPase"/>
</dbReference>
<evidence type="ECO:0000256" key="1">
    <source>
        <dbReference type="SAM" id="Coils"/>
    </source>
</evidence>
<protein>
    <recommendedName>
        <fullName evidence="2">AAA+ ATPase domain-containing protein</fullName>
    </recommendedName>
</protein>
<dbReference type="Proteomes" id="UP001186944">
    <property type="component" value="Unassembled WGS sequence"/>
</dbReference>
<dbReference type="GO" id="GO:0005524">
    <property type="term" value="F:ATP binding"/>
    <property type="evidence" value="ECO:0007669"/>
    <property type="project" value="InterPro"/>
</dbReference>
<dbReference type="PANTHER" id="PTHR22605">
    <property type="entry name" value="RZ-TYPE DOMAIN-CONTAINING PROTEIN"/>
    <property type="match status" value="1"/>
</dbReference>
<dbReference type="PANTHER" id="PTHR22605:SF16">
    <property type="entry name" value="E3 UBIQUITIN-PROTEIN LIGASE RNF213"/>
    <property type="match status" value="1"/>
</dbReference>
<feature type="domain" description="AAA+ ATPase" evidence="2">
    <location>
        <begin position="776"/>
        <end position="905"/>
    </location>
</feature>
<dbReference type="InterPro" id="IPR027417">
    <property type="entry name" value="P-loop_NTPase"/>
</dbReference>
<dbReference type="InterPro" id="IPR011704">
    <property type="entry name" value="ATPase_dyneun-rel_AAA"/>
</dbReference>
<evidence type="ECO:0000259" key="2">
    <source>
        <dbReference type="SMART" id="SM00382"/>
    </source>
</evidence>
<comment type="caution">
    <text evidence="3">The sequence shown here is derived from an EMBL/GenBank/DDBJ whole genome shotgun (WGS) entry which is preliminary data.</text>
</comment>
<dbReference type="SUPFAM" id="SSF52540">
    <property type="entry name" value="P-loop containing nucleoside triphosphate hydrolases"/>
    <property type="match status" value="2"/>
</dbReference>
<dbReference type="EMBL" id="VSWD01000007">
    <property type="protein sequence ID" value="KAK3097976.1"/>
    <property type="molecule type" value="Genomic_DNA"/>
</dbReference>
<accession>A0AA88Y5E3</accession>
<evidence type="ECO:0000313" key="4">
    <source>
        <dbReference type="Proteomes" id="UP001186944"/>
    </source>
</evidence>
<organism evidence="3 4">
    <name type="scientific">Pinctada imbricata</name>
    <name type="common">Atlantic pearl-oyster</name>
    <name type="synonym">Pinctada martensii</name>
    <dbReference type="NCBI Taxonomy" id="66713"/>
    <lineage>
        <taxon>Eukaryota</taxon>
        <taxon>Metazoa</taxon>
        <taxon>Spiralia</taxon>
        <taxon>Lophotrochozoa</taxon>
        <taxon>Mollusca</taxon>
        <taxon>Bivalvia</taxon>
        <taxon>Autobranchia</taxon>
        <taxon>Pteriomorphia</taxon>
        <taxon>Pterioida</taxon>
        <taxon>Pterioidea</taxon>
        <taxon>Pteriidae</taxon>
        <taxon>Pinctada</taxon>
    </lineage>
</organism>
<name>A0AA88Y5E3_PINIB</name>
<dbReference type="Pfam" id="PF07728">
    <property type="entry name" value="AAA_5"/>
    <property type="match status" value="1"/>
</dbReference>